<evidence type="ECO:0000313" key="3">
    <source>
        <dbReference type="EMBL" id="GBN02568.1"/>
    </source>
</evidence>
<dbReference type="EMBL" id="BGPR01004712">
    <property type="protein sequence ID" value="GBN02568.1"/>
    <property type="molecule type" value="Genomic_DNA"/>
</dbReference>
<dbReference type="SUPFAM" id="SSF56672">
    <property type="entry name" value="DNA/RNA polymerases"/>
    <property type="match status" value="1"/>
</dbReference>
<dbReference type="Pfam" id="PF00075">
    <property type="entry name" value="RNase_H"/>
    <property type="match status" value="1"/>
</dbReference>
<dbReference type="AlphaFoldDB" id="A0A4Y2KJP5"/>
<reference evidence="3 4" key="1">
    <citation type="journal article" date="2019" name="Sci. Rep.">
        <title>Orb-weaving spider Araneus ventricosus genome elucidates the spidroin gene catalogue.</title>
        <authorList>
            <person name="Kono N."/>
            <person name="Nakamura H."/>
            <person name="Ohtoshi R."/>
            <person name="Moran D.A.P."/>
            <person name="Shinohara A."/>
            <person name="Yoshida Y."/>
            <person name="Fujiwara M."/>
            <person name="Mori M."/>
            <person name="Tomita M."/>
            <person name="Arakawa K."/>
        </authorList>
    </citation>
    <scope>NUCLEOTIDE SEQUENCE [LARGE SCALE GENOMIC DNA]</scope>
</reference>
<dbReference type="InterPro" id="IPR036397">
    <property type="entry name" value="RNaseH_sf"/>
</dbReference>
<dbReference type="PROSITE" id="PS50879">
    <property type="entry name" value="RNASE_H_1"/>
    <property type="match status" value="1"/>
</dbReference>
<dbReference type="Gene3D" id="3.30.420.10">
    <property type="entry name" value="Ribonuclease H-like superfamily/Ribonuclease H"/>
    <property type="match status" value="1"/>
</dbReference>
<dbReference type="SUPFAM" id="SSF53098">
    <property type="entry name" value="Ribonuclease H-like"/>
    <property type="match status" value="1"/>
</dbReference>
<dbReference type="InterPro" id="IPR002156">
    <property type="entry name" value="RNaseH_domain"/>
</dbReference>
<evidence type="ECO:0008006" key="5">
    <source>
        <dbReference type="Google" id="ProtNLM"/>
    </source>
</evidence>
<dbReference type="Pfam" id="PF00078">
    <property type="entry name" value="RVT_1"/>
    <property type="match status" value="1"/>
</dbReference>
<proteinExistence type="predicted"/>
<dbReference type="Pfam" id="PF14529">
    <property type="entry name" value="Exo_endo_phos_2"/>
    <property type="match status" value="1"/>
</dbReference>
<dbReference type="InterPro" id="IPR036691">
    <property type="entry name" value="Endo/exonu/phosph_ase_sf"/>
</dbReference>
<sequence>MAANTQQHFSNLNSISTNIQTQSQNGLFNVLQINLGRTYPAILKLQNTVKELNPDIIVIQEPYVDDNEIKGISSNWTIFKSQNLKAAIIIPNQTHKAVQILSKPNTVAIKIQLDNNPLTIASAYSSPYSDIQTTLQELTELKASIKEEPILIGADLNGHHEFWGYRNNDTRGNYLLDFILANGFFILNKPDAPPTYQRNQSMGWPDITLCCNSLALKSPSWEGLDTPSASDHSYIHISFQAQNTSQFYRRYKTLHGNHRKFLKTFQKHVQSLEHQIQETTSPEQLDSVALALQQSIIQACNQSYKIKKINYNPGPNWWTSQLETEKKKLRALRRRAQRASSQERIKRFTIESKEKALFKKKITHARTSGWRKFCTDSTNPYGKHYKAAFRKTVFPTQIAALQGSSKTGNLTDLALSFIDAMFPSSISPTNYATQINNNPNDIPFTFPEVSFVIKNIPAGKAPGLDGIDNLVIKILHSKFPALLTSFFNKCLEICHFPTPFKTGNIVFFHKKGKDLSHSSAYRPISLLPALGKVLERLLTQRLTYHLEKAGHISQHQHGFREGRSVDTALNSLLSVIQDARVHSKHTIVLSIDIKGAFDNLDHQAIVQALSNSPCPANLCKIFIDLLQNRKVSIFTPNGPVFKDQHKGCPQGSCSGPALWNLVANKALQITFKDGIHIQAFADDFVLVIQANTKEELKLKSQEAINKFNIWCEDNKLEVSPEKTQYILISKLVASPRLTWKGKTIKRVNSIKYLGVQVDEKLNWLAHAKEQAVKALKMHQNLTKIAGKNWGISPKHRLHLYKTVVERMLAHGASAWCTDPSTRLSRKLSTIQRPFLLSLSGAYRTTATAALQTILGLPPFHLQLQMEARYVNFTRLKKQVPNCPNIPHPQEIESKAKGWTNHPSNFTLSDQISLEDGGPTSQENTNKVKIFTDGSSTEEGVGAAFSVFSNNQEIFHQKIKLKNYNTVFQAEITALRAAILHAIKNHEQEPVTIYIDNKASVFAIANPKSTSTTAREIFNLLYNNPQIKISWIKAHANYPGNERADELAKAAIATGSPLDLPYPASQIKSILRRNMITDWQRLWTSSTTGKKIREIIPKVSQHSAAWNRELIIFMTGHGPFPQNLKRFHLSNTEDCNCGATGTPIHYATSCPFTISWHMTQPSELNELEWKKSIVANKGSRQRISNIIQFMHQNNELFKPLN</sequence>
<dbReference type="Proteomes" id="UP000499080">
    <property type="component" value="Unassembled WGS sequence"/>
</dbReference>
<comment type="caution">
    <text evidence="3">The sequence shown here is derived from an EMBL/GenBank/DDBJ whole genome shotgun (WGS) entry which is preliminary data.</text>
</comment>
<organism evidence="3 4">
    <name type="scientific">Araneus ventricosus</name>
    <name type="common">Orbweaver spider</name>
    <name type="synonym">Epeira ventricosa</name>
    <dbReference type="NCBI Taxonomy" id="182803"/>
    <lineage>
        <taxon>Eukaryota</taxon>
        <taxon>Metazoa</taxon>
        <taxon>Ecdysozoa</taxon>
        <taxon>Arthropoda</taxon>
        <taxon>Chelicerata</taxon>
        <taxon>Arachnida</taxon>
        <taxon>Araneae</taxon>
        <taxon>Araneomorphae</taxon>
        <taxon>Entelegynae</taxon>
        <taxon>Araneoidea</taxon>
        <taxon>Araneidae</taxon>
        <taxon>Araneus</taxon>
    </lineage>
</organism>
<dbReference type="InterPro" id="IPR012337">
    <property type="entry name" value="RNaseH-like_sf"/>
</dbReference>
<dbReference type="InterPro" id="IPR005135">
    <property type="entry name" value="Endo/exonuclease/phosphatase"/>
</dbReference>
<dbReference type="CDD" id="cd01650">
    <property type="entry name" value="RT_nLTR_like"/>
    <property type="match status" value="1"/>
</dbReference>
<evidence type="ECO:0000259" key="1">
    <source>
        <dbReference type="PROSITE" id="PS50878"/>
    </source>
</evidence>
<dbReference type="GO" id="GO:0004523">
    <property type="term" value="F:RNA-DNA hybrid ribonuclease activity"/>
    <property type="evidence" value="ECO:0007669"/>
    <property type="project" value="InterPro"/>
</dbReference>
<dbReference type="OrthoDB" id="5419617at2759"/>
<dbReference type="InterPro" id="IPR043502">
    <property type="entry name" value="DNA/RNA_pol_sf"/>
</dbReference>
<keyword evidence="4" id="KW-1185">Reference proteome</keyword>
<dbReference type="GO" id="GO:0003676">
    <property type="term" value="F:nucleic acid binding"/>
    <property type="evidence" value="ECO:0007669"/>
    <property type="project" value="InterPro"/>
</dbReference>
<feature type="domain" description="Reverse transcriptase" evidence="1">
    <location>
        <begin position="489"/>
        <end position="744"/>
    </location>
</feature>
<feature type="domain" description="RNase H type-1" evidence="2">
    <location>
        <begin position="923"/>
        <end position="1052"/>
    </location>
</feature>
<dbReference type="PROSITE" id="PS50878">
    <property type="entry name" value="RT_POL"/>
    <property type="match status" value="1"/>
</dbReference>
<name>A0A4Y2KJP5_ARAVE</name>
<evidence type="ECO:0000259" key="2">
    <source>
        <dbReference type="PROSITE" id="PS50879"/>
    </source>
</evidence>
<dbReference type="PANTHER" id="PTHR19446">
    <property type="entry name" value="REVERSE TRANSCRIPTASES"/>
    <property type="match status" value="1"/>
</dbReference>
<accession>A0A4Y2KJP5</accession>
<dbReference type="GO" id="GO:0071897">
    <property type="term" value="P:DNA biosynthetic process"/>
    <property type="evidence" value="ECO:0007669"/>
    <property type="project" value="UniProtKB-ARBA"/>
</dbReference>
<dbReference type="SUPFAM" id="SSF56219">
    <property type="entry name" value="DNase I-like"/>
    <property type="match status" value="1"/>
</dbReference>
<gene>
    <name evidence="3" type="primary">R1A1-elementORF2_57</name>
    <name evidence="3" type="ORF">AVEN_89531_1</name>
</gene>
<dbReference type="Gene3D" id="3.60.10.10">
    <property type="entry name" value="Endonuclease/exonuclease/phosphatase"/>
    <property type="match status" value="1"/>
</dbReference>
<dbReference type="GO" id="GO:0042575">
    <property type="term" value="C:DNA polymerase complex"/>
    <property type="evidence" value="ECO:0007669"/>
    <property type="project" value="UniProtKB-ARBA"/>
</dbReference>
<dbReference type="InterPro" id="IPR000477">
    <property type="entry name" value="RT_dom"/>
</dbReference>
<evidence type="ECO:0000313" key="4">
    <source>
        <dbReference type="Proteomes" id="UP000499080"/>
    </source>
</evidence>
<protein>
    <recommendedName>
        <fullName evidence="5">Retrovirus-related Pol polyprotein from type-1 retrotransposable element R1</fullName>
    </recommendedName>
</protein>
<dbReference type="CDD" id="cd09276">
    <property type="entry name" value="Rnase_HI_RT_non_LTR"/>
    <property type="match status" value="1"/>
</dbReference>